<evidence type="ECO:0000313" key="4">
    <source>
        <dbReference type="EMBL" id="GMF16390.1"/>
    </source>
</evidence>
<proteinExistence type="predicted"/>
<keyword evidence="2" id="KW-1133">Transmembrane helix</keyword>
<gene>
    <name evidence="4" type="ORF">Plil01_000582500</name>
</gene>
<feature type="region of interest" description="Disordered" evidence="1">
    <location>
        <begin position="28"/>
        <end position="51"/>
    </location>
</feature>
<organism evidence="4 5">
    <name type="scientific">Phytophthora lilii</name>
    <dbReference type="NCBI Taxonomy" id="2077276"/>
    <lineage>
        <taxon>Eukaryota</taxon>
        <taxon>Sar</taxon>
        <taxon>Stramenopiles</taxon>
        <taxon>Oomycota</taxon>
        <taxon>Peronosporomycetes</taxon>
        <taxon>Peronosporales</taxon>
        <taxon>Peronosporaceae</taxon>
        <taxon>Phytophthora</taxon>
    </lineage>
</organism>
<reference evidence="4" key="1">
    <citation type="submission" date="2023-04" db="EMBL/GenBank/DDBJ databases">
        <title>Phytophthora lilii NBRC 32176.</title>
        <authorList>
            <person name="Ichikawa N."/>
            <person name="Sato H."/>
            <person name="Tonouchi N."/>
        </authorList>
    </citation>
    <scope>NUCLEOTIDE SEQUENCE</scope>
    <source>
        <strain evidence="4">NBRC 32176</strain>
    </source>
</reference>
<dbReference type="EMBL" id="BSXW01000250">
    <property type="protein sequence ID" value="GMF16390.1"/>
    <property type="molecule type" value="Genomic_DNA"/>
</dbReference>
<keyword evidence="2" id="KW-0812">Transmembrane</keyword>
<dbReference type="InterPro" id="IPR032675">
    <property type="entry name" value="LRR_dom_sf"/>
</dbReference>
<feature type="transmembrane region" description="Helical" evidence="2">
    <location>
        <begin position="80"/>
        <end position="103"/>
    </location>
</feature>
<evidence type="ECO:0000259" key="3">
    <source>
        <dbReference type="Pfam" id="PF26605"/>
    </source>
</evidence>
<dbReference type="SUPFAM" id="SSF52058">
    <property type="entry name" value="L domain-like"/>
    <property type="match status" value="1"/>
</dbReference>
<accession>A0A9W6WU76</accession>
<dbReference type="Pfam" id="PF26605">
    <property type="entry name" value="WLGC"/>
    <property type="match status" value="1"/>
</dbReference>
<comment type="caution">
    <text evidence="4">The sequence shown here is derived from an EMBL/GenBank/DDBJ whole genome shotgun (WGS) entry which is preliminary data.</text>
</comment>
<dbReference type="Gene3D" id="3.80.10.10">
    <property type="entry name" value="Ribonuclease Inhibitor"/>
    <property type="match status" value="1"/>
</dbReference>
<feature type="domain" description="WLGC" evidence="3">
    <location>
        <begin position="386"/>
        <end position="450"/>
    </location>
</feature>
<protein>
    <submittedName>
        <fullName evidence="4">Unnamed protein product</fullName>
    </submittedName>
</protein>
<evidence type="ECO:0000256" key="2">
    <source>
        <dbReference type="SAM" id="Phobius"/>
    </source>
</evidence>
<feature type="transmembrane region" description="Helical" evidence="2">
    <location>
        <begin position="149"/>
        <end position="171"/>
    </location>
</feature>
<dbReference type="InterPro" id="IPR058256">
    <property type="entry name" value="WLGC"/>
</dbReference>
<dbReference type="AlphaFoldDB" id="A0A9W6WU76"/>
<sequence length="450" mass="49292">MQKANEALTEEKDGEVFSVGIEGTQRRKSLLTSKSNGSPTKVYTGLDSSQGASLEKKSSKYAKAHAQANATRKKRHKLKVVALPGVIAVVVFTCLCWTLWLILLNVVPNDSKTNHLFYAVVQKLLMKFGDLALETFLLYQMLESGSPAVLVAVFTVVVASNALICAAMMFVPYERATLAETIIDILCVREIQYISNFITDRSNNNGLLGILKSKFSSPLTVLPDDMFDDMTSLTFIHFVFMSMTKLPSFQGLTNLKSITLACFFAMEELPAFDSLENLERLVLSSMPALDSLPELSPVSDLKSFAVSDRGAWCCKGFIGDCKPGRQEMRHHSSSVGKSAGVLPASNRTEKVASTTTLKLIEKFSSTICGPVLEAGVLEGPPTEELMAPCNGTLHRQCPRSDNIESMCYNARFMAIACTTNPYPIEMRRCKIAQGVGDSCDPEIEAWLGCK</sequence>
<evidence type="ECO:0000256" key="1">
    <source>
        <dbReference type="SAM" id="MobiDB-lite"/>
    </source>
</evidence>
<name>A0A9W6WU76_9STRA</name>
<dbReference type="OrthoDB" id="105893at2759"/>
<dbReference type="Proteomes" id="UP001165083">
    <property type="component" value="Unassembled WGS sequence"/>
</dbReference>
<evidence type="ECO:0000313" key="5">
    <source>
        <dbReference type="Proteomes" id="UP001165083"/>
    </source>
</evidence>
<keyword evidence="2" id="KW-0472">Membrane</keyword>
<feature type="compositionally biased region" description="Polar residues" evidence="1">
    <location>
        <begin position="30"/>
        <end position="51"/>
    </location>
</feature>
<keyword evidence="5" id="KW-1185">Reference proteome</keyword>